<dbReference type="SUPFAM" id="SSF55729">
    <property type="entry name" value="Acyl-CoA N-acyltransferases (Nat)"/>
    <property type="match status" value="1"/>
</dbReference>
<evidence type="ECO:0000313" key="1">
    <source>
        <dbReference type="EMBL" id="MFD1316769.1"/>
    </source>
</evidence>
<proteinExistence type="predicted"/>
<evidence type="ECO:0008006" key="3">
    <source>
        <dbReference type="Google" id="ProtNLM"/>
    </source>
</evidence>
<sequence length="312" mass="37056">MGRKNEEIQINFVARNELDTVKYDACIFDAQNSLIYGFSWYLDVVCEEWGCLVLNNYEAVLPLPLHKKFGITYVFLPPWVQQLGIFYRNSITHKIFQIFVKQLTGHFLFVDVFFNAQNKFILEDSIQRKNFIKFINKDEYFIRSYSKGRKSAVNQGAKNGLNCTKMEECKDLIELHQKYYHKDQLRSELDLRKLRKLVEVLKKKQMVDQWGVFDENSHLLGGAIFIKHQNRVTYLFSVQSVEGREKQALSFLIDFALHFYSRQFEIFDFEGSMNQNIATFFKSFGVEEEIYFHYQSSLTRLFQKIVNAKHRK</sequence>
<name>A0ABW3Y4F8_9FLAO</name>
<reference evidence="2" key="1">
    <citation type="journal article" date="2019" name="Int. J. Syst. Evol. Microbiol.">
        <title>The Global Catalogue of Microorganisms (GCM) 10K type strain sequencing project: providing services to taxonomists for standard genome sequencing and annotation.</title>
        <authorList>
            <consortium name="The Broad Institute Genomics Platform"/>
            <consortium name="The Broad Institute Genome Sequencing Center for Infectious Disease"/>
            <person name="Wu L."/>
            <person name="Ma J."/>
        </authorList>
    </citation>
    <scope>NUCLEOTIDE SEQUENCE [LARGE SCALE GENOMIC DNA]</scope>
    <source>
        <strain evidence="2">CCUG 61485</strain>
    </source>
</reference>
<protein>
    <recommendedName>
        <fullName evidence="3">GNAT family N-acetyltransferase</fullName>
    </recommendedName>
</protein>
<dbReference type="RefSeq" id="WP_377180135.1">
    <property type="nucleotide sequence ID" value="NZ_JBHTMY010000004.1"/>
</dbReference>
<organism evidence="1 2">
    <name type="scientific">Namhaeicola litoreus</name>
    <dbReference type="NCBI Taxonomy" id="1052145"/>
    <lineage>
        <taxon>Bacteria</taxon>
        <taxon>Pseudomonadati</taxon>
        <taxon>Bacteroidota</taxon>
        <taxon>Flavobacteriia</taxon>
        <taxon>Flavobacteriales</taxon>
        <taxon>Flavobacteriaceae</taxon>
        <taxon>Namhaeicola</taxon>
    </lineage>
</organism>
<keyword evidence="2" id="KW-1185">Reference proteome</keyword>
<gene>
    <name evidence="1" type="ORF">ACFQ39_14180</name>
</gene>
<evidence type="ECO:0000313" key="2">
    <source>
        <dbReference type="Proteomes" id="UP001597201"/>
    </source>
</evidence>
<dbReference type="Gene3D" id="3.40.630.30">
    <property type="match status" value="1"/>
</dbReference>
<dbReference type="EMBL" id="JBHTMY010000004">
    <property type="protein sequence ID" value="MFD1316769.1"/>
    <property type="molecule type" value="Genomic_DNA"/>
</dbReference>
<accession>A0ABW3Y4F8</accession>
<comment type="caution">
    <text evidence="1">The sequence shown here is derived from an EMBL/GenBank/DDBJ whole genome shotgun (WGS) entry which is preliminary data.</text>
</comment>
<dbReference type="Proteomes" id="UP001597201">
    <property type="component" value="Unassembled WGS sequence"/>
</dbReference>
<dbReference type="InterPro" id="IPR016181">
    <property type="entry name" value="Acyl_CoA_acyltransferase"/>
</dbReference>